<dbReference type="InterPro" id="IPR011707">
    <property type="entry name" value="Cu-oxidase-like_N"/>
</dbReference>
<feature type="domain" description="Plastocyanin-like" evidence="9">
    <location>
        <begin position="395"/>
        <end position="505"/>
    </location>
</feature>
<reference evidence="11" key="1">
    <citation type="journal article" date="2020" name="mSystems">
        <title>Genome- and Community-Level Interaction Insights into Carbon Utilization and Element Cycling Functions of Hydrothermarchaeota in Hydrothermal Sediment.</title>
        <authorList>
            <person name="Zhou Z."/>
            <person name="Liu Y."/>
            <person name="Xu W."/>
            <person name="Pan J."/>
            <person name="Luo Z.H."/>
            <person name="Li M."/>
        </authorList>
    </citation>
    <scope>NUCLEOTIDE SEQUENCE</scope>
    <source>
        <strain evidence="11">HyVt-347</strain>
    </source>
</reference>
<evidence type="ECO:0000256" key="6">
    <source>
        <dbReference type="ARBA" id="ARBA00042896"/>
    </source>
</evidence>
<sequence length="506" mass="55044">MISRRSALTGLLMGGAGLAAAGVLSSRDVRHWLFGAPAFAASPKPLAIPEIIAGEVRDGVRTYALGLQKGISQFFNGVETPTLGINGAYLGPTLKMRAGELVRMNVTNRIGEPSTLHWHGFHLPASADGGPHQVIADGATWSPQFTVKQRASMFWYHSHMVPRTGPQVYQGLAGLIYVDDDETARLDLPSDYGVDDIPLVLQDRAFDSNGSLIYSTSMPSVMMGMRGNVLLVNGTVRPYFEARTSKLRLRILNGSNARFHTIGFADGRTFQQIGTDGGLLERPFETSRITLAPAERTQIVVDLDDGRPALLRTFATPNAGMMGGGGMMGGMMERMMGDDLSFDVLDIRPGAQRGKSARLPDRLVSLDRPDSSRAVGTRRFVLQMGMGGMMMGGGSFTINGKAMDMNRIDEAVRVGTTEIWQIENASMMSHPFHIHDVQFRVLDRNGAPPAPGEMGLKDTVVVAPSERVRLLLSFADYSDPESPYMYHCHILEHEDAGMMGQFVVTA</sequence>
<dbReference type="GO" id="GO:0016491">
    <property type="term" value="F:oxidoreductase activity"/>
    <property type="evidence" value="ECO:0007669"/>
    <property type="project" value="UniProtKB-KW"/>
</dbReference>
<dbReference type="PANTHER" id="PTHR48267">
    <property type="entry name" value="CUPREDOXIN SUPERFAMILY PROTEIN"/>
    <property type="match status" value="1"/>
</dbReference>
<evidence type="ECO:0000259" key="10">
    <source>
        <dbReference type="Pfam" id="PF07732"/>
    </source>
</evidence>
<evidence type="ECO:0000256" key="1">
    <source>
        <dbReference type="ARBA" id="ARBA00011245"/>
    </source>
</evidence>
<feature type="domain" description="Plastocyanin-like" evidence="10">
    <location>
        <begin position="75"/>
        <end position="182"/>
    </location>
</feature>
<dbReference type="Gene3D" id="2.60.40.420">
    <property type="entry name" value="Cupredoxins - blue copper proteins"/>
    <property type="match status" value="3"/>
</dbReference>
<dbReference type="Pfam" id="PF07731">
    <property type="entry name" value="Cu-oxidase_2"/>
    <property type="match status" value="1"/>
</dbReference>
<proteinExistence type="predicted"/>
<evidence type="ECO:0000256" key="2">
    <source>
        <dbReference type="ARBA" id="ARBA00022723"/>
    </source>
</evidence>
<name>A0A9C9THV8_9HYPH</name>
<evidence type="ECO:0000256" key="7">
    <source>
        <dbReference type="ARBA" id="ARBA00043090"/>
    </source>
</evidence>
<comment type="subunit">
    <text evidence="1">Monomer.</text>
</comment>
<evidence type="ECO:0000256" key="5">
    <source>
        <dbReference type="ARBA" id="ARBA00041027"/>
    </source>
</evidence>
<accession>A0A9C9THV8</accession>
<dbReference type="CDD" id="cd13867">
    <property type="entry name" value="CuRO_2_CueO_FtsP"/>
    <property type="match status" value="1"/>
</dbReference>
<dbReference type="SUPFAM" id="SSF49503">
    <property type="entry name" value="Cupredoxins"/>
    <property type="match status" value="3"/>
</dbReference>
<evidence type="ECO:0000259" key="9">
    <source>
        <dbReference type="Pfam" id="PF07731"/>
    </source>
</evidence>
<protein>
    <recommendedName>
        <fullName evidence="5">Multicopper oxidase CueO</fullName>
        <ecNumber evidence="4">1.16.3.4</ecNumber>
    </recommendedName>
    <alternativeName>
        <fullName evidence="6">Copper efflux oxidase</fullName>
    </alternativeName>
    <alternativeName>
        <fullName evidence="7">Cuprous oxidase</fullName>
    </alternativeName>
</protein>
<dbReference type="AlphaFoldDB" id="A0A9C9THV8"/>
<dbReference type="InterPro" id="IPR045087">
    <property type="entry name" value="Cu-oxidase_fam"/>
</dbReference>
<dbReference type="Proteomes" id="UP000885680">
    <property type="component" value="Unassembled WGS sequence"/>
</dbReference>
<keyword evidence="2" id="KW-0479">Metal-binding</keyword>
<dbReference type="InterPro" id="IPR008972">
    <property type="entry name" value="Cupredoxin"/>
</dbReference>
<evidence type="ECO:0000256" key="8">
    <source>
        <dbReference type="ARBA" id="ARBA00048092"/>
    </source>
</evidence>
<dbReference type="PROSITE" id="PS00080">
    <property type="entry name" value="MULTICOPPER_OXIDASE2"/>
    <property type="match status" value="1"/>
</dbReference>
<dbReference type="InterPro" id="IPR006311">
    <property type="entry name" value="TAT_signal"/>
</dbReference>
<organism evidence="11 12">
    <name type="scientific">Aurantimonas coralicida</name>
    <dbReference type="NCBI Taxonomy" id="182270"/>
    <lineage>
        <taxon>Bacteria</taxon>
        <taxon>Pseudomonadati</taxon>
        <taxon>Pseudomonadota</taxon>
        <taxon>Alphaproteobacteria</taxon>
        <taxon>Hyphomicrobiales</taxon>
        <taxon>Aurantimonadaceae</taxon>
        <taxon>Aurantimonas</taxon>
    </lineage>
</organism>
<dbReference type="PROSITE" id="PS51318">
    <property type="entry name" value="TAT"/>
    <property type="match status" value="1"/>
</dbReference>
<evidence type="ECO:0000256" key="3">
    <source>
        <dbReference type="ARBA" id="ARBA00023002"/>
    </source>
</evidence>
<comment type="catalytic activity">
    <reaction evidence="8">
        <text>4 Cu(+) + O2 + 4 H(+) = 4 Cu(2+) + 2 H2O</text>
        <dbReference type="Rhea" id="RHEA:30083"/>
        <dbReference type="ChEBI" id="CHEBI:15377"/>
        <dbReference type="ChEBI" id="CHEBI:15378"/>
        <dbReference type="ChEBI" id="CHEBI:15379"/>
        <dbReference type="ChEBI" id="CHEBI:29036"/>
        <dbReference type="ChEBI" id="CHEBI:49552"/>
        <dbReference type="EC" id="1.16.3.4"/>
    </reaction>
    <physiologicalReaction direction="left-to-right" evidence="8">
        <dbReference type="Rhea" id="RHEA:30084"/>
    </physiologicalReaction>
</comment>
<dbReference type="CDD" id="cd13890">
    <property type="entry name" value="CuRO_3_CueO_FtsP"/>
    <property type="match status" value="1"/>
</dbReference>
<dbReference type="InterPro" id="IPR002355">
    <property type="entry name" value="Cu_oxidase_Cu_BS"/>
</dbReference>
<gene>
    <name evidence="11" type="ORF">ENH89_15655</name>
</gene>
<dbReference type="GO" id="GO:0005507">
    <property type="term" value="F:copper ion binding"/>
    <property type="evidence" value="ECO:0007669"/>
    <property type="project" value="InterPro"/>
</dbReference>
<dbReference type="EC" id="1.16.3.4" evidence="4"/>
<keyword evidence="3" id="KW-0560">Oxidoreductase</keyword>
<dbReference type="CDD" id="cd04232">
    <property type="entry name" value="CuRO_1_CueO_FtsP"/>
    <property type="match status" value="1"/>
</dbReference>
<dbReference type="InterPro" id="IPR011706">
    <property type="entry name" value="Cu-oxidase_C"/>
</dbReference>
<comment type="caution">
    <text evidence="11">The sequence shown here is derived from an EMBL/GenBank/DDBJ whole genome shotgun (WGS) entry which is preliminary data.</text>
</comment>
<dbReference type="EMBL" id="DRGN01000220">
    <property type="protein sequence ID" value="HEU01727.1"/>
    <property type="molecule type" value="Genomic_DNA"/>
</dbReference>
<evidence type="ECO:0000313" key="12">
    <source>
        <dbReference type="Proteomes" id="UP000885680"/>
    </source>
</evidence>
<evidence type="ECO:0000256" key="4">
    <source>
        <dbReference type="ARBA" id="ARBA00038978"/>
    </source>
</evidence>
<dbReference type="PANTHER" id="PTHR48267:SF1">
    <property type="entry name" value="BILIRUBIN OXIDASE"/>
    <property type="match status" value="1"/>
</dbReference>
<evidence type="ECO:0000313" key="11">
    <source>
        <dbReference type="EMBL" id="HEU01727.1"/>
    </source>
</evidence>
<dbReference type="Pfam" id="PF07732">
    <property type="entry name" value="Cu-oxidase_3"/>
    <property type="match status" value="1"/>
</dbReference>